<gene>
    <name evidence="2" type="ORF">TIFTF001_006860</name>
</gene>
<dbReference type="Proteomes" id="UP001187192">
    <property type="component" value="Unassembled WGS sequence"/>
</dbReference>
<protein>
    <submittedName>
        <fullName evidence="2">Uncharacterized protein</fullName>
    </submittedName>
</protein>
<proteinExistence type="predicted"/>
<comment type="caution">
    <text evidence="2">The sequence shown here is derived from an EMBL/GenBank/DDBJ whole genome shotgun (WGS) entry which is preliminary data.</text>
</comment>
<dbReference type="AlphaFoldDB" id="A0AA87ZQ83"/>
<keyword evidence="3" id="KW-1185">Reference proteome</keyword>
<dbReference type="EMBL" id="BTGU01000007">
    <property type="protein sequence ID" value="GMN37490.1"/>
    <property type="molecule type" value="Genomic_DNA"/>
</dbReference>
<reference evidence="2" key="1">
    <citation type="submission" date="2023-07" db="EMBL/GenBank/DDBJ databases">
        <title>draft genome sequence of fig (Ficus carica).</title>
        <authorList>
            <person name="Takahashi T."/>
            <person name="Nishimura K."/>
        </authorList>
    </citation>
    <scope>NUCLEOTIDE SEQUENCE</scope>
</reference>
<organism evidence="2 3">
    <name type="scientific">Ficus carica</name>
    <name type="common">Common fig</name>
    <dbReference type="NCBI Taxonomy" id="3494"/>
    <lineage>
        <taxon>Eukaryota</taxon>
        <taxon>Viridiplantae</taxon>
        <taxon>Streptophyta</taxon>
        <taxon>Embryophyta</taxon>
        <taxon>Tracheophyta</taxon>
        <taxon>Spermatophyta</taxon>
        <taxon>Magnoliopsida</taxon>
        <taxon>eudicotyledons</taxon>
        <taxon>Gunneridae</taxon>
        <taxon>Pentapetalae</taxon>
        <taxon>rosids</taxon>
        <taxon>fabids</taxon>
        <taxon>Rosales</taxon>
        <taxon>Moraceae</taxon>
        <taxon>Ficeae</taxon>
        <taxon>Ficus</taxon>
    </lineage>
</organism>
<name>A0AA87ZQ83_FICCA</name>
<feature type="compositionally biased region" description="Basic and acidic residues" evidence="1">
    <location>
        <begin position="1"/>
        <end position="12"/>
    </location>
</feature>
<evidence type="ECO:0000313" key="2">
    <source>
        <dbReference type="EMBL" id="GMN37490.1"/>
    </source>
</evidence>
<feature type="region of interest" description="Disordered" evidence="1">
    <location>
        <begin position="1"/>
        <end position="23"/>
    </location>
</feature>
<evidence type="ECO:0000313" key="3">
    <source>
        <dbReference type="Proteomes" id="UP001187192"/>
    </source>
</evidence>
<accession>A0AA87ZQ83</accession>
<evidence type="ECO:0000256" key="1">
    <source>
        <dbReference type="SAM" id="MobiDB-lite"/>
    </source>
</evidence>
<sequence>MDGNRQKTKEKAIGTWMQGRHSLEEGRKDSRYLGGGTWVLGRQSSREKGCICAETSIVKTGCNSVMDDNRQERT</sequence>